<evidence type="ECO:0000256" key="2">
    <source>
        <dbReference type="ARBA" id="ARBA00022475"/>
    </source>
</evidence>
<reference evidence="7 8" key="1">
    <citation type="submission" date="2021-10" db="EMBL/GenBank/DDBJ databases">
        <authorList>
            <person name="Koch H."/>
        </authorList>
    </citation>
    <scope>NUCLEOTIDE SEQUENCE [LARGE SCALE GENOMIC DNA]</scope>
    <source>
        <strain evidence="7">6680</strain>
    </source>
</reference>
<evidence type="ECO:0000256" key="4">
    <source>
        <dbReference type="ARBA" id="ARBA00022989"/>
    </source>
</evidence>
<dbReference type="NCBIfam" id="TIGR04408">
    <property type="entry name" value="LptG_lptG"/>
    <property type="match status" value="1"/>
</dbReference>
<dbReference type="PANTHER" id="PTHR33529:SF2">
    <property type="entry name" value="LIPOPOLYSACCHARIDE EXPORT SYSTEM PERMEASE PROTEIN LPTG"/>
    <property type="match status" value="1"/>
</dbReference>
<sequence length="358" mass="40373">MRLLTRCLAREIYASIALVFAALLMLFSFFDLIHELNALGSGNYHLGYALLFVLLTVPGRIYELFPVAVLIGAIFALTQMAANSELTVYRSSGVSLRQMVIALFKIGLPLVLLTYLCGEMIAPLSERMAQELRLKAQNAEVSLREFRSGVWAKDERSFVNIKNVLPDTTLLNISIYEFDESYHLRAITAAKRAAYVEKNRWQLEDVTQTLFNTQGTTVNHQVSMEWRSALNLGILRAILVGPGQMSILNLYQYIEHLRDNHQKTVSYEIAMWNKLVYPFAVLVMMLLALPFASHQRRQGGISAKIFLGIILGLAFHFVGKLFTNLGALNGWQPLLSAVAMPLLFLLLATGMLWLTERR</sequence>
<keyword evidence="2" id="KW-1003">Cell membrane</keyword>
<dbReference type="Proteomes" id="UP000839052">
    <property type="component" value="Chromosome"/>
</dbReference>
<feature type="transmembrane region" description="Helical" evidence="6">
    <location>
        <begin position="12"/>
        <end position="30"/>
    </location>
</feature>
<proteinExistence type="predicted"/>
<feature type="transmembrane region" description="Helical" evidence="6">
    <location>
        <begin position="274"/>
        <end position="293"/>
    </location>
</feature>
<evidence type="ECO:0000256" key="1">
    <source>
        <dbReference type="ARBA" id="ARBA00004651"/>
    </source>
</evidence>
<comment type="subcellular location">
    <subcellularLocation>
        <location evidence="1">Cell membrane</location>
        <topology evidence="1">Multi-pass membrane protein</topology>
    </subcellularLocation>
</comment>
<keyword evidence="3 6" id="KW-0812">Transmembrane</keyword>
<dbReference type="Pfam" id="PF03739">
    <property type="entry name" value="LptF_LptG"/>
    <property type="match status" value="1"/>
</dbReference>
<keyword evidence="8" id="KW-1185">Reference proteome</keyword>
<evidence type="ECO:0000313" key="8">
    <source>
        <dbReference type="Proteomes" id="UP000839052"/>
    </source>
</evidence>
<protein>
    <submittedName>
        <fullName evidence="7">LPS export ABC transporter permease LptG</fullName>
    </submittedName>
</protein>
<feature type="transmembrane region" description="Helical" evidence="6">
    <location>
        <begin position="234"/>
        <end position="254"/>
    </location>
</feature>
<dbReference type="RefSeq" id="WP_239796194.1">
    <property type="nucleotide sequence ID" value="NZ_OU912926.1"/>
</dbReference>
<name>A0ABN8ANT1_9PROT</name>
<evidence type="ECO:0000256" key="6">
    <source>
        <dbReference type="SAM" id="Phobius"/>
    </source>
</evidence>
<feature type="transmembrane region" description="Helical" evidence="6">
    <location>
        <begin position="305"/>
        <end position="322"/>
    </location>
</feature>
<feature type="transmembrane region" description="Helical" evidence="6">
    <location>
        <begin position="64"/>
        <end position="82"/>
    </location>
</feature>
<feature type="transmembrane region" description="Helical" evidence="6">
    <location>
        <begin position="36"/>
        <end position="57"/>
    </location>
</feature>
<accession>A0ABN8ANT1</accession>
<gene>
    <name evidence="7" type="ORF">NTG6680_0974</name>
</gene>
<evidence type="ECO:0000256" key="5">
    <source>
        <dbReference type="ARBA" id="ARBA00023136"/>
    </source>
</evidence>
<feature type="transmembrane region" description="Helical" evidence="6">
    <location>
        <begin position="102"/>
        <end position="125"/>
    </location>
</feature>
<dbReference type="EMBL" id="OU912926">
    <property type="protein sequence ID" value="CAG9932227.1"/>
    <property type="molecule type" value="Genomic_DNA"/>
</dbReference>
<evidence type="ECO:0000256" key="3">
    <source>
        <dbReference type="ARBA" id="ARBA00022692"/>
    </source>
</evidence>
<keyword evidence="4 6" id="KW-1133">Transmembrane helix</keyword>
<dbReference type="InterPro" id="IPR005495">
    <property type="entry name" value="LptG/LptF_permease"/>
</dbReference>
<organism evidence="7 8">
    <name type="scientific">Candidatus Nitrotoga arctica</name>
    <dbReference type="NCBI Taxonomy" id="453162"/>
    <lineage>
        <taxon>Bacteria</taxon>
        <taxon>Pseudomonadati</taxon>
        <taxon>Pseudomonadota</taxon>
        <taxon>Betaproteobacteria</taxon>
        <taxon>Nitrosomonadales</taxon>
        <taxon>Gallionellaceae</taxon>
        <taxon>Candidatus Nitrotoga</taxon>
    </lineage>
</organism>
<feature type="transmembrane region" description="Helical" evidence="6">
    <location>
        <begin position="334"/>
        <end position="354"/>
    </location>
</feature>
<dbReference type="InterPro" id="IPR030923">
    <property type="entry name" value="LptG"/>
</dbReference>
<dbReference type="PANTHER" id="PTHR33529">
    <property type="entry name" value="SLR0882 PROTEIN-RELATED"/>
    <property type="match status" value="1"/>
</dbReference>
<evidence type="ECO:0000313" key="7">
    <source>
        <dbReference type="EMBL" id="CAG9932227.1"/>
    </source>
</evidence>
<keyword evidence="5 6" id="KW-0472">Membrane</keyword>